<dbReference type="EMBL" id="AP024601">
    <property type="protein sequence ID" value="BCU82816.1"/>
    <property type="molecule type" value="Genomic_DNA"/>
</dbReference>
<dbReference type="AlphaFoldDB" id="A0A8D5ZPW1"/>
<dbReference type="InterPro" id="IPR002678">
    <property type="entry name" value="DUF34/NIF3"/>
</dbReference>
<feature type="binding site" evidence="4">
    <location>
        <position position="274"/>
    </location>
    <ligand>
        <name>a divalent metal cation</name>
        <dbReference type="ChEBI" id="CHEBI:60240"/>
        <label>1</label>
    </ligand>
</feature>
<evidence type="ECO:0000256" key="2">
    <source>
        <dbReference type="ARBA" id="ARBA00022112"/>
    </source>
</evidence>
<proteinExistence type="inferred from homology"/>
<protein>
    <recommendedName>
        <fullName evidence="2">GTP cyclohydrolase 1 type 2 homolog</fullName>
    </recommendedName>
</protein>
<dbReference type="InterPro" id="IPR036069">
    <property type="entry name" value="DUF34/NIF3_sf"/>
</dbReference>
<reference evidence="5" key="1">
    <citation type="journal article" date="2013" name="Int. J. Syst. Evol. Microbiol.">
        <title>Polycladomyces abyssicola gen. nov., sp. nov., a thermophilic filamentous bacterium isolated from hemipelagic sediment.</title>
        <authorList>
            <person name="Tsubouchi T."/>
            <person name="Shimane Y."/>
            <person name="Mori K."/>
            <person name="Usui K."/>
            <person name="Hiraki T."/>
            <person name="Tame A."/>
            <person name="Uematsu K."/>
            <person name="Maruyama T."/>
            <person name="Hatada Y."/>
        </authorList>
    </citation>
    <scope>NUCLEOTIDE SEQUENCE</scope>
    <source>
        <strain evidence="5">JIR-001</strain>
    </source>
</reference>
<sequence length="304" mass="34603">MALLSDVERALNSFFRVKDLGPDPGFSRFIPGVYDPIGFDWKSAFEPEFNQLFNGFMIRGVGRVRRVFLAVFPTEDVLEAFLDEGDEGDLLFMHHPLTMECGDPRGEWGRGFVPVDGEWWARIREKGLSVYTCHVPMDIHPTIGTNASIVEALEARETDTFFRDQMGAYGRIAEIGEVDTDALIAWLQEIFAIPYVDFEGKKRSNITRIAIVAGCGDVVAAMKEAEEKGAQAYVTGEIHCRVDNDYGRRRFREMMDYVSATSMSLIGVSHAASEFLVMKTQMQRWFERECQVATTLLEQSHWWR</sequence>
<evidence type="ECO:0000313" key="5">
    <source>
        <dbReference type="EMBL" id="BCU82816.1"/>
    </source>
</evidence>
<evidence type="ECO:0000313" key="6">
    <source>
        <dbReference type="Proteomes" id="UP000677436"/>
    </source>
</evidence>
<feature type="binding site" evidence="4">
    <location>
        <position position="138"/>
    </location>
    <ligand>
        <name>a divalent metal cation</name>
        <dbReference type="ChEBI" id="CHEBI:60240"/>
        <label>1</label>
    </ligand>
</feature>
<dbReference type="PANTHER" id="PTHR13799:SF14">
    <property type="entry name" value="GTP CYCLOHYDROLASE 1 TYPE 2 HOMOLOG"/>
    <property type="match status" value="1"/>
</dbReference>
<reference evidence="5" key="2">
    <citation type="journal article" date="2021" name="Microbiol. Resour. Announc.">
        <title>Complete Genome Sequence of Polycladomyces abyssicola JIR-001T, Isolated from Hemipelagic Sediment in Deep Seawater.</title>
        <authorList>
            <person name="Tsubouchi T."/>
            <person name="Kaneko Y."/>
        </authorList>
    </citation>
    <scope>NUCLEOTIDE SEQUENCE</scope>
    <source>
        <strain evidence="5">JIR-001</strain>
    </source>
</reference>
<feature type="binding site" evidence="4">
    <location>
        <position position="94"/>
    </location>
    <ligand>
        <name>a divalent metal cation</name>
        <dbReference type="ChEBI" id="CHEBI:60240"/>
        <label>1</label>
    </ligand>
</feature>
<dbReference type="PANTHER" id="PTHR13799">
    <property type="entry name" value="NGG1 INTERACTING FACTOR 3"/>
    <property type="match status" value="1"/>
</dbReference>
<evidence type="ECO:0000256" key="4">
    <source>
        <dbReference type="PIRSR" id="PIRSR602678-1"/>
    </source>
</evidence>
<name>A0A8D5ZPW1_9BACL</name>
<comment type="similarity">
    <text evidence="1">Belongs to the GTP cyclohydrolase I type 2/NIF3 family.</text>
</comment>
<dbReference type="RefSeq" id="WP_212773113.1">
    <property type="nucleotide sequence ID" value="NZ_AP024601.1"/>
</dbReference>
<dbReference type="Gene3D" id="3.40.1390.30">
    <property type="entry name" value="NIF3 (NGG1p interacting factor 3)-like"/>
    <property type="match status" value="1"/>
</dbReference>
<gene>
    <name evidence="5" type="ORF">JIR001_25990</name>
</gene>
<dbReference type="SUPFAM" id="SSF102705">
    <property type="entry name" value="NIF3 (NGG1p interacting factor 3)-like"/>
    <property type="match status" value="1"/>
</dbReference>
<accession>A0A8D5ZPW1</accession>
<dbReference type="GO" id="GO:0046872">
    <property type="term" value="F:metal ion binding"/>
    <property type="evidence" value="ECO:0007669"/>
    <property type="project" value="UniProtKB-KW"/>
</dbReference>
<feature type="binding site" evidence="4">
    <location>
        <position position="95"/>
    </location>
    <ligand>
        <name>a divalent metal cation</name>
        <dbReference type="ChEBI" id="CHEBI:60240"/>
        <label>1</label>
    </ligand>
</feature>
<dbReference type="KEGG" id="pabs:JIR001_25990"/>
<dbReference type="Proteomes" id="UP000677436">
    <property type="component" value="Chromosome"/>
</dbReference>
<evidence type="ECO:0000256" key="1">
    <source>
        <dbReference type="ARBA" id="ARBA00006964"/>
    </source>
</evidence>
<evidence type="ECO:0000256" key="3">
    <source>
        <dbReference type="ARBA" id="ARBA00022723"/>
    </source>
</evidence>
<dbReference type="GO" id="GO:0005737">
    <property type="term" value="C:cytoplasm"/>
    <property type="evidence" value="ECO:0007669"/>
    <property type="project" value="TreeGrafter"/>
</dbReference>
<dbReference type="Pfam" id="PF01784">
    <property type="entry name" value="DUF34_NIF3"/>
    <property type="match status" value="1"/>
</dbReference>
<organism evidence="5 6">
    <name type="scientific">Polycladomyces abyssicola</name>
    <dbReference type="NCBI Taxonomy" id="1125966"/>
    <lineage>
        <taxon>Bacteria</taxon>
        <taxon>Bacillati</taxon>
        <taxon>Bacillota</taxon>
        <taxon>Bacilli</taxon>
        <taxon>Bacillales</taxon>
        <taxon>Thermoactinomycetaceae</taxon>
        <taxon>Polycladomyces</taxon>
    </lineage>
</organism>
<keyword evidence="3 4" id="KW-0479">Metal-binding</keyword>
<keyword evidence="6" id="KW-1185">Reference proteome</keyword>
<feature type="binding site" evidence="4">
    <location>
        <position position="270"/>
    </location>
    <ligand>
        <name>a divalent metal cation</name>
        <dbReference type="ChEBI" id="CHEBI:60240"/>
        <label>1</label>
    </ligand>
</feature>